<dbReference type="CDD" id="cd05007">
    <property type="entry name" value="SIS_Etherase"/>
    <property type="match status" value="1"/>
</dbReference>
<evidence type="ECO:0000259" key="14">
    <source>
        <dbReference type="PROSITE" id="PS51464"/>
    </source>
</evidence>
<keyword evidence="3 13" id="KW-0119">Carbohydrate metabolism</keyword>
<proteinExistence type="inferred from homology"/>
<dbReference type="PROSITE" id="PS51464">
    <property type="entry name" value="SIS"/>
    <property type="match status" value="1"/>
</dbReference>
<dbReference type="GO" id="GO:0046348">
    <property type="term" value="P:amino sugar catabolic process"/>
    <property type="evidence" value="ECO:0007669"/>
    <property type="project" value="InterPro"/>
</dbReference>
<dbReference type="PANTHER" id="PTHR10088">
    <property type="entry name" value="GLUCOKINASE REGULATORY PROTEIN"/>
    <property type="match status" value="1"/>
</dbReference>
<evidence type="ECO:0000313" key="15">
    <source>
        <dbReference type="EMBL" id="MBC3765652.1"/>
    </source>
</evidence>
<evidence type="ECO:0000256" key="13">
    <source>
        <dbReference type="HAMAP-Rule" id="MF_00068"/>
    </source>
</evidence>
<comment type="similarity">
    <text evidence="8 13">Belongs to the GCKR-like family. MurNAc-6-P etherase subfamily.</text>
</comment>
<dbReference type="GO" id="GO:0016835">
    <property type="term" value="F:carbon-oxygen lyase activity"/>
    <property type="evidence" value="ECO:0007669"/>
    <property type="project" value="UniProtKB-UniRule"/>
</dbReference>
<dbReference type="Gene3D" id="3.40.50.10490">
    <property type="entry name" value="Glucose-6-phosphate isomerase like protein, domain 1"/>
    <property type="match status" value="1"/>
</dbReference>
<comment type="function">
    <text evidence="13">Specifically catalyzes the cleavage of the D-lactyl ether substituent of MurNAc 6-phosphate, producing GlcNAc 6-phosphate and D-lactate. Together with AnmK, is also required for the utilization of anhydro-N-acetylmuramic acid (anhMurNAc) either imported from the medium or derived from its own cell wall murein, and thus plays a role in cell wall recycling.</text>
</comment>
<dbReference type="InterPro" id="IPR046348">
    <property type="entry name" value="SIS_dom_sf"/>
</dbReference>
<dbReference type="InterPro" id="IPR005486">
    <property type="entry name" value="Glucokinase_regulatory_CS"/>
</dbReference>
<dbReference type="RefSeq" id="WP_186506115.1">
    <property type="nucleotide sequence ID" value="NZ_JACNEP010000004.1"/>
</dbReference>
<dbReference type="NCBIfam" id="NF009222">
    <property type="entry name" value="PRK12570.1"/>
    <property type="match status" value="1"/>
</dbReference>
<dbReference type="InterPro" id="IPR005488">
    <property type="entry name" value="Etherase_MurQ"/>
</dbReference>
<dbReference type="GO" id="GO:0009254">
    <property type="term" value="P:peptidoglycan turnover"/>
    <property type="evidence" value="ECO:0007669"/>
    <property type="project" value="UniProtKB-UniRule"/>
</dbReference>
<comment type="pathway">
    <text evidence="4 13">Cell wall biogenesis; peptidoglycan recycling.</text>
</comment>
<evidence type="ECO:0000256" key="9">
    <source>
        <dbReference type="ARBA" id="ARBA00067056"/>
    </source>
</evidence>
<dbReference type="NCBIfam" id="NF003915">
    <property type="entry name" value="PRK05441.1"/>
    <property type="match status" value="1"/>
</dbReference>
<feature type="active site" description="Proton donor" evidence="13">
    <location>
        <position position="96"/>
    </location>
</feature>
<feature type="active site" evidence="13">
    <location>
        <position position="127"/>
    </location>
</feature>
<gene>
    <name evidence="13 15" type="primary">murQ</name>
    <name evidence="15" type="ORF">H8B19_07170</name>
</gene>
<dbReference type="Proteomes" id="UP000601768">
    <property type="component" value="Unassembled WGS sequence"/>
</dbReference>
<keyword evidence="16" id="KW-1185">Reference proteome</keyword>
<dbReference type="GO" id="GO:0097175">
    <property type="term" value="P:1,6-anhydro-N-acetyl-beta-muramic acid catabolic process"/>
    <property type="evidence" value="ECO:0007669"/>
    <property type="project" value="UniProtKB-UniRule"/>
</dbReference>
<dbReference type="EC" id="4.2.1.126" evidence="9 13"/>
<feature type="domain" description="SIS" evidence="14">
    <location>
        <begin position="68"/>
        <end position="231"/>
    </location>
</feature>
<sequence length="314" mass="33002">MPVKHSNKQSVLLEELNYIVSEGQNPDTLDIDLLDSISILKKLNDEDQKVPFAVRQILPDIAKAVDAIVQAFANGGRLIYIGAGTSGRLGVLDAVECPPTFSVTDEQVVGILAGGESAMFKAVEGAEDDMQLALDDLKQRRLSSKDVLVGIAASGRTPYVISALAYAREVGATSVGVTCNPDSAVVNDADIGLCAVVGAEALTGSTRLKSGSAQKLILNMLTTASMIRSGKSYQNLMVDVNATNEKLAARAIRIVMQATGCDADTAKAALHQANDKAKLAILMVLTGVDAKQGESMLLGCHGFLRKAVEASEKS</sequence>
<dbReference type="GO" id="GO:0016803">
    <property type="term" value="F:ether hydrolase activity"/>
    <property type="evidence" value="ECO:0007669"/>
    <property type="project" value="TreeGrafter"/>
</dbReference>
<evidence type="ECO:0000256" key="7">
    <source>
        <dbReference type="ARBA" id="ARBA00060595"/>
    </source>
</evidence>
<evidence type="ECO:0000256" key="1">
    <source>
        <dbReference type="ARBA" id="ARBA00011738"/>
    </source>
</evidence>
<evidence type="ECO:0000256" key="4">
    <source>
        <dbReference type="ARBA" id="ARBA00037880"/>
    </source>
</evidence>
<keyword evidence="2 13" id="KW-0456">Lyase</keyword>
<evidence type="ECO:0000256" key="5">
    <source>
        <dbReference type="ARBA" id="ARBA00051747"/>
    </source>
</evidence>
<protein>
    <recommendedName>
        <fullName evidence="10 13">N-acetylmuramic acid 6-phosphate etherase</fullName>
        <shortName evidence="13">MurNAc-6-P etherase</shortName>
        <ecNumber evidence="9 13">4.2.1.126</ecNumber>
    </recommendedName>
    <alternativeName>
        <fullName evidence="12 13">N-acetylmuramic acid 6-phosphate hydrolase</fullName>
    </alternativeName>
    <alternativeName>
        <fullName evidence="11 13">N-acetylmuramic acid 6-phosphate lyase</fullName>
    </alternativeName>
</protein>
<dbReference type="NCBIfam" id="TIGR00274">
    <property type="entry name" value="N-acetylmuramic acid 6-phosphate etherase"/>
    <property type="match status" value="1"/>
</dbReference>
<comment type="miscellaneous">
    <text evidence="13">A lyase-type mechanism (elimination/hydration) is suggested for the cleavage of the lactyl ether bond of MurNAc 6-phosphate, with the formation of an alpha,beta-unsaturated aldehyde intermediate with (E)-stereochemistry, followed by the syn addition of water to give product.</text>
</comment>
<dbReference type="SUPFAM" id="SSF53697">
    <property type="entry name" value="SIS domain"/>
    <property type="match status" value="1"/>
</dbReference>
<dbReference type="Pfam" id="PF20741">
    <property type="entry name" value="GKRP-like_C"/>
    <property type="match status" value="1"/>
</dbReference>
<reference evidence="15" key="2">
    <citation type="submission" date="2020-08" db="EMBL/GenBank/DDBJ databases">
        <authorList>
            <person name="Lai Q."/>
        </authorList>
    </citation>
    <scope>NUCLEOTIDE SEQUENCE</scope>
    <source>
        <strain evidence="15">S27-2</strain>
    </source>
</reference>
<dbReference type="UniPathway" id="UPA00342"/>
<dbReference type="HAMAP" id="MF_00068">
    <property type="entry name" value="MurQ"/>
    <property type="match status" value="1"/>
</dbReference>
<comment type="pathway">
    <text evidence="7 13">Amino-sugar metabolism; 1,6-anhydro-N-acetylmuramate degradation.</text>
</comment>
<dbReference type="FunFam" id="1.10.8.1080:FF:000001">
    <property type="entry name" value="N-acetylmuramic acid 6-phosphate etherase"/>
    <property type="match status" value="1"/>
</dbReference>
<dbReference type="FunFam" id="3.40.50.10490:FF:000014">
    <property type="entry name" value="N-acetylmuramic acid 6-phosphate etherase"/>
    <property type="match status" value="1"/>
</dbReference>
<dbReference type="GO" id="GO:0097173">
    <property type="term" value="P:N-acetylmuramic acid catabolic process"/>
    <property type="evidence" value="ECO:0007669"/>
    <property type="project" value="UniProtKB-UniPathway"/>
</dbReference>
<evidence type="ECO:0000256" key="6">
    <source>
        <dbReference type="ARBA" id="ARBA00060532"/>
    </source>
</evidence>
<dbReference type="UniPathway" id="UPA00544"/>
<dbReference type="AlphaFoldDB" id="A0A8J6M1Q8"/>
<name>A0A8J6M1Q8_9ALTE</name>
<dbReference type="PANTHER" id="PTHR10088:SF5">
    <property type="entry name" value="N-ACETYLMURAMIC ACID 6-PHOSPHATE ETHERASE"/>
    <property type="match status" value="1"/>
</dbReference>
<evidence type="ECO:0000256" key="3">
    <source>
        <dbReference type="ARBA" id="ARBA00023277"/>
    </source>
</evidence>
<dbReference type="GO" id="GO:0097367">
    <property type="term" value="F:carbohydrate derivative binding"/>
    <property type="evidence" value="ECO:0007669"/>
    <property type="project" value="InterPro"/>
</dbReference>
<dbReference type="UniPathway" id="UPA00343"/>
<accession>A0A8J6M1Q8</accession>
<comment type="caution">
    <text evidence="15">The sequence shown here is derived from an EMBL/GenBank/DDBJ whole genome shotgun (WGS) entry which is preliminary data.</text>
</comment>
<dbReference type="EMBL" id="JACNEP010000004">
    <property type="protein sequence ID" value="MBC3765652.1"/>
    <property type="molecule type" value="Genomic_DNA"/>
</dbReference>
<reference evidence="15" key="1">
    <citation type="journal article" date="2018" name="Int. J. Syst. Evol. Microbiol.">
        <title>Neptunicella marina gen. nov., sp. nov., isolated from surface seawater.</title>
        <authorList>
            <person name="Liu X."/>
            <person name="Lai Q."/>
            <person name="Du Y."/>
            <person name="Zhang X."/>
            <person name="Liu Z."/>
            <person name="Sun F."/>
            <person name="Shao Z."/>
        </authorList>
    </citation>
    <scope>NUCLEOTIDE SEQUENCE</scope>
    <source>
        <strain evidence="15">S27-2</strain>
    </source>
</reference>
<evidence type="ECO:0000256" key="8">
    <source>
        <dbReference type="ARBA" id="ARBA00061234"/>
    </source>
</evidence>
<dbReference type="Gene3D" id="1.10.8.1080">
    <property type="match status" value="1"/>
</dbReference>
<evidence type="ECO:0000256" key="2">
    <source>
        <dbReference type="ARBA" id="ARBA00023239"/>
    </source>
</evidence>
<dbReference type="InterPro" id="IPR040190">
    <property type="entry name" value="MURQ/GCKR"/>
</dbReference>
<evidence type="ECO:0000313" key="16">
    <source>
        <dbReference type="Proteomes" id="UP000601768"/>
    </source>
</evidence>
<comment type="subunit">
    <text evidence="1 13">Homodimer.</text>
</comment>
<evidence type="ECO:0000256" key="10">
    <source>
        <dbReference type="ARBA" id="ARBA00070061"/>
    </source>
</evidence>
<evidence type="ECO:0000256" key="12">
    <source>
        <dbReference type="ARBA" id="ARBA00084049"/>
    </source>
</evidence>
<dbReference type="Pfam" id="PF22645">
    <property type="entry name" value="GKRP_SIS_N"/>
    <property type="match status" value="1"/>
</dbReference>
<dbReference type="PROSITE" id="PS01272">
    <property type="entry name" value="GCKR"/>
    <property type="match status" value="1"/>
</dbReference>
<dbReference type="InterPro" id="IPR001347">
    <property type="entry name" value="SIS_dom"/>
</dbReference>
<comment type="catalytic activity">
    <reaction evidence="5 13">
        <text>N-acetyl-D-muramate 6-phosphate + H2O = N-acetyl-D-glucosamine 6-phosphate + (R)-lactate</text>
        <dbReference type="Rhea" id="RHEA:26410"/>
        <dbReference type="ChEBI" id="CHEBI:15377"/>
        <dbReference type="ChEBI" id="CHEBI:16004"/>
        <dbReference type="ChEBI" id="CHEBI:57513"/>
        <dbReference type="ChEBI" id="CHEBI:58722"/>
        <dbReference type="EC" id="4.2.1.126"/>
    </reaction>
</comment>
<evidence type="ECO:0000256" key="11">
    <source>
        <dbReference type="ARBA" id="ARBA00077905"/>
    </source>
</evidence>
<organism evidence="15 16">
    <name type="scientific">Neptunicella marina</name>
    <dbReference type="NCBI Taxonomy" id="2125989"/>
    <lineage>
        <taxon>Bacteria</taxon>
        <taxon>Pseudomonadati</taxon>
        <taxon>Pseudomonadota</taxon>
        <taxon>Gammaproteobacteria</taxon>
        <taxon>Alteromonadales</taxon>
        <taxon>Alteromonadaceae</taxon>
        <taxon>Neptunicella</taxon>
    </lineage>
</organism>
<comment type="pathway">
    <text evidence="6 13">Amino-sugar metabolism; N-acetylmuramate degradation.</text>
</comment>